<dbReference type="InterPro" id="IPR046357">
    <property type="entry name" value="PPIase_dom_sf"/>
</dbReference>
<evidence type="ECO:0000313" key="10">
    <source>
        <dbReference type="EMBL" id="ROH86538.1"/>
    </source>
</evidence>
<dbReference type="RefSeq" id="WP_123212934.1">
    <property type="nucleotide sequence ID" value="NZ_RJVO01000009.1"/>
</dbReference>
<comment type="catalytic activity">
    <reaction evidence="1 6 7">
        <text>[protein]-peptidylproline (omega=180) = [protein]-peptidylproline (omega=0)</text>
        <dbReference type="Rhea" id="RHEA:16237"/>
        <dbReference type="Rhea" id="RHEA-COMP:10747"/>
        <dbReference type="Rhea" id="RHEA-COMP:10748"/>
        <dbReference type="ChEBI" id="CHEBI:83833"/>
        <dbReference type="ChEBI" id="CHEBI:83834"/>
        <dbReference type="EC" id="5.2.1.8"/>
    </reaction>
</comment>
<evidence type="ECO:0000313" key="11">
    <source>
        <dbReference type="Proteomes" id="UP000282106"/>
    </source>
</evidence>
<dbReference type="PANTHER" id="PTHR43811:SF19">
    <property type="entry name" value="39 KDA FK506-BINDING NUCLEAR PROTEIN"/>
    <property type="match status" value="1"/>
</dbReference>
<dbReference type="Pfam" id="PF00254">
    <property type="entry name" value="FKBP_C"/>
    <property type="match status" value="1"/>
</dbReference>
<evidence type="ECO:0000256" key="1">
    <source>
        <dbReference type="ARBA" id="ARBA00000971"/>
    </source>
</evidence>
<reference evidence="10 11" key="1">
    <citation type="submission" date="2018-10" db="EMBL/GenBank/DDBJ databases">
        <authorList>
            <person name="Chen W.-M."/>
        </authorList>
    </citation>
    <scope>NUCLEOTIDE SEQUENCE [LARGE SCALE GENOMIC DNA]</scope>
    <source>
        <strain evidence="10 11">THS-13</strain>
    </source>
</reference>
<dbReference type="SUPFAM" id="SSF54534">
    <property type="entry name" value="FKBP-like"/>
    <property type="match status" value="1"/>
</dbReference>
<evidence type="ECO:0000256" key="8">
    <source>
        <dbReference type="SAM" id="SignalP"/>
    </source>
</evidence>
<name>A0A3N0V239_9GAMM</name>
<dbReference type="FunCoup" id="A0A3N0V239">
    <property type="interactions" value="241"/>
</dbReference>
<evidence type="ECO:0000256" key="6">
    <source>
        <dbReference type="PROSITE-ProRule" id="PRU00277"/>
    </source>
</evidence>
<feature type="chain" id="PRO_5017925773" description="Peptidyl-prolyl cis-trans isomerase" evidence="8">
    <location>
        <begin position="20"/>
        <end position="245"/>
    </location>
</feature>
<keyword evidence="5 6" id="KW-0413">Isomerase</keyword>
<dbReference type="EMBL" id="RJVO01000009">
    <property type="protein sequence ID" value="ROH86538.1"/>
    <property type="molecule type" value="Genomic_DNA"/>
</dbReference>
<dbReference type="InterPro" id="IPR036944">
    <property type="entry name" value="PPIase_FKBP_N_sf"/>
</dbReference>
<dbReference type="InterPro" id="IPR000774">
    <property type="entry name" value="PPIase_FKBP_N"/>
</dbReference>
<dbReference type="PROSITE" id="PS51257">
    <property type="entry name" value="PROKAR_LIPOPROTEIN"/>
    <property type="match status" value="1"/>
</dbReference>
<proteinExistence type="inferred from homology"/>
<feature type="domain" description="PPIase FKBP-type" evidence="9">
    <location>
        <begin position="155"/>
        <end position="241"/>
    </location>
</feature>
<dbReference type="Pfam" id="PF01346">
    <property type="entry name" value="FKBP_N"/>
    <property type="match status" value="1"/>
</dbReference>
<evidence type="ECO:0000259" key="9">
    <source>
        <dbReference type="PROSITE" id="PS50059"/>
    </source>
</evidence>
<keyword evidence="3 8" id="KW-0732">Signal</keyword>
<dbReference type="Proteomes" id="UP000282106">
    <property type="component" value="Unassembled WGS sequence"/>
</dbReference>
<dbReference type="InParanoid" id="A0A3N0V239"/>
<organism evidence="10 11">
    <name type="scientific">Stagnimonas aquatica</name>
    <dbReference type="NCBI Taxonomy" id="2689987"/>
    <lineage>
        <taxon>Bacteria</taxon>
        <taxon>Pseudomonadati</taxon>
        <taxon>Pseudomonadota</taxon>
        <taxon>Gammaproteobacteria</taxon>
        <taxon>Nevskiales</taxon>
        <taxon>Nevskiaceae</taxon>
        <taxon>Stagnimonas</taxon>
    </lineage>
</organism>
<dbReference type="Gene3D" id="3.10.50.40">
    <property type="match status" value="1"/>
</dbReference>
<evidence type="ECO:0000256" key="4">
    <source>
        <dbReference type="ARBA" id="ARBA00023110"/>
    </source>
</evidence>
<keyword evidence="4 6" id="KW-0697">Rotamase</keyword>
<dbReference type="InterPro" id="IPR001179">
    <property type="entry name" value="PPIase_FKBP_dom"/>
</dbReference>
<keyword evidence="11" id="KW-1185">Reference proteome</keyword>
<dbReference type="EC" id="5.2.1.8" evidence="7"/>
<dbReference type="GO" id="GO:0003755">
    <property type="term" value="F:peptidyl-prolyl cis-trans isomerase activity"/>
    <property type="evidence" value="ECO:0007669"/>
    <property type="project" value="UniProtKB-UniRule"/>
</dbReference>
<dbReference type="PANTHER" id="PTHR43811">
    <property type="entry name" value="FKBP-TYPE PEPTIDYL-PROLYL CIS-TRANS ISOMERASE FKPA"/>
    <property type="match status" value="1"/>
</dbReference>
<sequence>MLTTKRTLLAVAVAGLALAACQKNEGNSVPNITKAEELTTDAQKFGYAIGVDLAKSLQPVKDDVDIKALEAGLDTVFSGGTSVLDDKTREEIKNTVAQKLQKKQLEERTAAAGKAKEEGEKFLAENAKKEGVKTTASGLQYEVLTEGKGDAPKATDTVTVHYKGTLINGETFDSSYDRGQPVSFPLQNVIPGWTEGLQLMKPGAKYKFVIPSNLAYGERGAGIKIGPNATLVFEVELLSIGEPKK</sequence>
<dbReference type="FunFam" id="3.10.50.40:FF:000045">
    <property type="entry name" value="Peptidyl-prolyl cis-trans isomerase"/>
    <property type="match status" value="1"/>
</dbReference>
<dbReference type="PROSITE" id="PS50059">
    <property type="entry name" value="FKBP_PPIASE"/>
    <property type="match status" value="1"/>
</dbReference>
<evidence type="ECO:0000256" key="2">
    <source>
        <dbReference type="ARBA" id="ARBA00006577"/>
    </source>
</evidence>
<feature type="signal peptide" evidence="8">
    <location>
        <begin position="1"/>
        <end position="19"/>
    </location>
</feature>
<dbReference type="Gene3D" id="1.10.287.460">
    <property type="entry name" value="Peptidyl-prolyl cis-trans isomerase, FKBP-type, N-terminal domain"/>
    <property type="match status" value="1"/>
</dbReference>
<evidence type="ECO:0000256" key="3">
    <source>
        <dbReference type="ARBA" id="ARBA00022729"/>
    </source>
</evidence>
<comment type="caution">
    <text evidence="10">The sequence shown here is derived from an EMBL/GenBank/DDBJ whole genome shotgun (WGS) entry which is preliminary data.</text>
</comment>
<protein>
    <recommendedName>
        <fullName evidence="7">Peptidyl-prolyl cis-trans isomerase</fullName>
        <ecNumber evidence="7">5.2.1.8</ecNumber>
    </recommendedName>
</protein>
<dbReference type="GO" id="GO:0006457">
    <property type="term" value="P:protein folding"/>
    <property type="evidence" value="ECO:0007669"/>
    <property type="project" value="InterPro"/>
</dbReference>
<comment type="similarity">
    <text evidence="2 7">Belongs to the FKBP-type PPIase family.</text>
</comment>
<dbReference type="AlphaFoldDB" id="A0A3N0V239"/>
<accession>A0A3N0V239</accession>
<evidence type="ECO:0000256" key="7">
    <source>
        <dbReference type="RuleBase" id="RU003915"/>
    </source>
</evidence>
<evidence type="ECO:0000256" key="5">
    <source>
        <dbReference type="ARBA" id="ARBA00023235"/>
    </source>
</evidence>
<gene>
    <name evidence="10" type="ORF">ED208_16025</name>
</gene>